<feature type="region of interest" description="Disordered" evidence="1">
    <location>
        <begin position="1"/>
        <end position="26"/>
    </location>
</feature>
<dbReference type="AlphaFoldDB" id="A0A9I9E0B9"/>
<dbReference type="EnsemblPlants" id="MELO3C026697.2.1">
    <property type="protein sequence ID" value="MELO3C026697.2.1"/>
    <property type="gene ID" value="MELO3C026697.2"/>
</dbReference>
<feature type="compositionally biased region" description="Basic and acidic residues" evidence="1">
    <location>
        <begin position="1"/>
        <end position="14"/>
    </location>
</feature>
<evidence type="ECO:0000313" key="2">
    <source>
        <dbReference type="EnsemblPlants" id="MELO3C026697.2.1"/>
    </source>
</evidence>
<accession>A0A9I9E0B9</accession>
<dbReference type="Gramene" id="MELO3C026697.2.1">
    <property type="protein sequence ID" value="MELO3C026697.2.1"/>
    <property type="gene ID" value="MELO3C026697.2"/>
</dbReference>
<name>A0A9I9E0B9_CUCME</name>
<organism evidence="2">
    <name type="scientific">Cucumis melo</name>
    <name type="common">Muskmelon</name>
    <dbReference type="NCBI Taxonomy" id="3656"/>
    <lineage>
        <taxon>Eukaryota</taxon>
        <taxon>Viridiplantae</taxon>
        <taxon>Streptophyta</taxon>
        <taxon>Embryophyta</taxon>
        <taxon>Tracheophyta</taxon>
        <taxon>Spermatophyta</taxon>
        <taxon>Magnoliopsida</taxon>
        <taxon>eudicotyledons</taxon>
        <taxon>Gunneridae</taxon>
        <taxon>Pentapetalae</taxon>
        <taxon>rosids</taxon>
        <taxon>fabids</taxon>
        <taxon>Cucurbitales</taxon>
        <taxon>Cucurbitaceae</taxon>
        <taxon>Benincaseae</taxon>
        <taxon>Cucumis</taxon>
    </lineage>
</organism>
<protein>
    <submittedName>
        <fullName evidence="2">Uncharacterized protein</fullName>
    </submittedName>
</protein>
<proteinExistence type="predicted"/>
<sequence>MAENKTVEQSEKKGTPTTTNPSGRDTKIVCFDGLVLEQAQLRATSHNDA</sequence>
<reference evidence="2" key="1">
    <citation type="submission" date="2023-03" db="UniProtKB">
        <authorList>
            <consortium name="EnsemblPlants"/>
        </authorList>
    </citation>
    <scope>IDENTIFICATION</scope>
</reference>
<evidence type="ECO:0000256" key="1">
    <source>
        <dbReference type="SAM" id="MobiDB-lite"/>
    </source>
</evidence>